<keyword evidence="13" id="KW-1185">Reference proteome</keyword>
<evidence type="ECO:0000256" key="3">
    <source>
        <dbReference type="ARBA" id="ARBA00006577"/>
    </source>
</evidence>
<evidence type="ECO:0000313" key="12">
    <source>
        <dbReference type="EMBL" id="GAA4467993.1"/>
    </source>
</evidence>
<dbReference type="SUPFAM" id="SSF54534">
    <property type="entry name" value="FKBP-like"/>
    <property type="match status" value="1"/>
</dbReference>
<evidence type="ECO:0000313" key="13">
    <source>
        <dbReference type="Proteomes" id="UP001500067"/>
    </source>
</evidence>
<comment type="subcellular location">
    <subcellularLocation>
        <location evidence="2">Cytoplasm</location>
    </subcellularLocation>
</comment>
<gene>
    <name evidence="12" type="ORF">GCM10023093_24750</name>
</gene>
<evidence type="ECO:0000256" key="8">
    <source>
        <dbReference type="ARBA" id="ARBA00037071"/>
    </source>
</evidence>
<dbReference type="GO" id="GO:0016853">
    <property type="term" value="F:isomerase activity"/>
    <property type="evidence" value="ECO:0007669"/>
    <property type="project" value="UniProtKB-KW"/>
</dbReference>
<dbReference type="PANTHER" id="PTHR47861:SF3">
    <property type="entry name" value="FKBP-TYPE PEPTIDYL-PROLYL CIS-TRANS ISOMERASE SLYD"/>
    <property type="match status" value="1"/>
</dbReference>
<keyword evidence="4" id="KW-0963">Cytoplasm</keyword>
<evidence type="ECO:0000256" key="2">
    <source>
        <dbReference type="ARBA" id="ARBA00004496"/>
    </source>
</evidence>
<evidence type="ECO:0000256" key="10">
    <source>
        <dbReference type="RuleBase" id="RU003915"/>
    </source>
</evidence>
<keyword evidence="7 9" id="KW-0413">Isomerase</keyword>
<dbReference type="PROSITE" id="PS50059">
    <property type="entry name" value="FKBP_PPIASE"/>
    <property type="match status" value="1"/>
</dbReference>
<keyword evidence="5 9" id="KW-0697">Rotamase</keyword>
<proteinExistence type="inferred from homology"/>
<dbReference type="Proteomes" id="UP001500067">
    <property type="component" value="Unassembled WGS sequence"/>
</dbReference>
<keyword evidence="6" id="KW-0143">Chaperone</keyword>
<protein>
    <recommendedName>
        <fullName evidence="10">Peptidyl-prolyl cis-trans isomerase</fullName>
        <ecNumber evidence="10">5.2.1.8</ecNumber>
    </recommendedName>
</protein>
<organism evidence="12 13">
    <name type="scientific">Nemorincola caseinilytica</name>
    <dbReference type="NCBI Taxonomy" id="2054315"/>
    <lineage>
        <taxon>Bacteria</taxon>
        <taxon>Pseudomonadati</taxon>
        <taxon>Bacteroidota</taxon>
        <taxon>Chitinophagia</taxon>
        <taxon>Chitinophagales</taxon>
        <taxon>Chitinophagaceae</taxon>
        <taxon>Nemorincola</taxon>
    </lineage>
</organism>
<sequence>MQQVKAGDKVSVHYHGKLTDGSVFDSSQGREPLNFVAGKGQVIKGFDEAVMNMQPGDKKTVHIPVAEAYGHRNEDMVMDYPVSDFPADMTPQVGMELQMGDDQGNVFPVVITQVNGDMVRLDANHPLAGQDLIFDIELVSID</sequence>
<evidence type="ECO:0000259" key="11">
    <source>
        <dbReference type="PROSITE" id="PS50059"/>
    </source>
</evidence>
<evidence type="ECO:0000256" key="7">
    <source>
        <dbReference type="ARBA" id="ARBA00023235"/>
    </source>
</evidence>
<evidence type="ECO:0000256" key="9">
    <source>
        <dbReference type="PROSITE-ProRule" id="PRU00277"/>
    </source>
</evidence>
<dbReference type="EC" id="5.2.1.8" evidence="10"/>
<dbReference type="Pfam" id="PF00254">
    <property type="entry name" value="FKBP_C"/>
    <property type="match status" value="1"/>
</dbReference>
<comment type="caution">
    <text evidence="12">The sequence shown here is derived from an EMBL/GenBank/DDBJ whole genome shotgun (WGS) entry which is preliminary data.</text>
</comment>
<dbReference type="InterPro" id="IPR046357">
    <property type="entry name" value="PPIase_dom_sf"/>
</dbReference>
<comment type="catalytic activity">
    <reaction evidence="1 9 10">
        <text>[protein]-peptidylproline (omega=180) = [protein]-peptidylproline (omega=0)</text>
        <dbReference type="Rhea" id="RHEA:16237"/>
        <dbReference type="Rhea" id="RHEA-COMP:10747"/>
        <dbReference type="Rhea" id="RHEA-COMP:10748"/>
        <dbReference type="ChEBI" id="CHEBI:83833"/>
        <dbReference type="ChEBI" id="CHEBI:83834"/>
        <dbReference type="EC" id="5.2.1.8"/>
    </reaction>
</comment>
<evidence type="ECO:0000256" key="5">
    <source>
        <dbReference type="ARBA" id="ARBA00023110"/>
    </source>
</evidence>
<dbReference type="Gene3D" id="3.10.50.40">
    <property type="match status" value="1"/>
</dbReference>
<evidence type="ECO:0000256" key="6">
    <source>
        <dbReference type="ARBA" id="ARBA00023186"/>
    </source>
</evidence>
<evidence type="ECO:0000256" key="4">
    <source>
        <dbReference type="ARBA" id="ARBA00022490"/>
    </source>
</evidence>
<comment type="function">
    <text evidence="8">Also involved in hydrogenase metallocenter assembly, probably by participating in the nickel insertion step. This function in hydrogenase biosynthesis requires chaperone activity and the presence of the metal-binding domain, but not PPIase activity.</text>
</comment>
<reference evidence="13" key="1">
    <citation type="journal article" date="2019" name="Int. J. Syst. Evol. Microbiol.">
        <title>The Global Catalogue of Microorganisms (GCM) 10K type strain sequencing project: providing services to taxonomists for standard genome sequencing and annotation.</title>
        <authorList>
            <consortium name="The Broad Institute Genomics Platform"/>
            <consortium name="The Broad Institute Genome Sequencing Center for Infectious Disease"/>
            <person name="Wu L."/>
            <person name="Ma J."/>
        </authorList>
    </citation>
    <scope>NUCLEOTIDE SEQUENCE [LARGE SCALE GENOMIC DNA]</scope>
    <source>
        <strain evidence="13">JCM 32105</strain>
    </source>
</reference>
<evidence type="ECO:0000256" key="1">
    <source>
        <dbReference type="ARBA" id="ARBA00000971"/>
    </source>
</evidence>
<feature type="domain" description="PPIase FKBP-type" evidence="11">
    <location>
        <begin position="7"/>
        <end position="101"/>
    </location>
</feature>
<comment type="similarity">
    <text evidence="3 10">Belongs to the FKBP-type PPIase family.</text>
</comment>
<dbReference type="EMBL" id="BAABFA010000018">
    <property type="protein sequence ID" value="GAA4467993.1"/>
    <property type="molecule type" value="Genomic_DNA"/>
</dbReference>
<dbReference type="RefSeq" id="WP_345083663.1">
    <property type="nucleotide sequence ID" value="NZ_BAABFA010000018.1"/>
</dbReference>
<accession>A0ABP8NLW7</accession>
<name>A0ABP8NLW7_9BACT</name>
<dbReference type="InterPro" id="IPR001179">
    <property type="entry name" value="PPIase_FKBP_dom"/>
</dbReference>
<dbReference type="PANTHER" id="PTHR47861">
    <property type="entry name" value="FKBP-TYPE PEPTIDYL-PROLYL CIS-TRANS ISOMERASE SLYD"/>
    <property type="match status" value="1"/>
</dbReference>